<dbReference type="GO" id="GO:0009636">
    <property type="term" value="P:response to toxic substance"/>
    <property type="evidence" value="ECO:0007669"/>
    <property type="project" value="UniProtKB-ARBA"/>
</dbReference>
<comment type="caution">
    <text evidence="10">The sequence shown here is derived from an EMBL/GenBank/DDBJ whole genome shotgun (WGS) entry which is preliminary data.</text>
</comment>
<feature type="transmembrane region" description="Helical" evidence="9">
    <location>
        <begin position="363"/>
        <end position="383"/>
    </location>
</feature>
<sequence length="1043" mass="113604">MSKNIFIKRPVLAICISVAIVFLGILALKGLAIEKYPDIAPPTVHVSASYMGASAETVQKAVLVPLEEAINGVENMTYMESTASSGSASISIYFTQGTDPDQAAVNVQNRVSRAQSQLPSEVTQVGITVNKRQPSTLAIIGVYSPDDSFDETFITNYININIAPQIQRIQGVGDVRCMGATYAMRIWLDPESMAQYGLVPSDIAQIMDEQNIEASMGSFGENSENVFNYTIKYRGRYETPEEFGNMVVRANEDGEVLRLKDIARIELGNQSYEYEGGLSGHPGVTMMINQTAGSNATEINNQIEALLKDLSKNFPPGLDYLYLQNTNDFLFASIHEVIKTLIEAIILVVLVVFFFLQDYKLTLIPTLSLLVSLIGAFAAVYLFGFSLNLLTLFALILVIGTVVDDAIVVVEAVQAKMDEGERNSVKATESAMHDVTAAVVTATIVFMAVFIPVSFMGGTSGIFYQQFGLTMAAAVGISAINALTLSPALSALLLQKRHKRQKFTVWVRKVYEISYSALLSKYTSGLRFLLKRKWIAAASLVVAVAGLVYLLGDTKKGLIPDEDTGSLFVSINTSPGSTTQFTSSIVDKIEDIVKTYPEIKAYSRVVGFSMAGGAGGSSGMLILQLNDWSERKGKEHSANAVMARLNRDAKAVTDAEVFVMAPSMIPGYGTGNAVEFYLQDRKGGDIHDFFNIYQNFLAELNKRPEVMAAFSSFKVDYVQYIVDVDAAKCKRAGVSPSDVLNVISGYYGGIYASNIIRFSKVYRVIIQSEPEYRLDQSSLDNIYFRNGDEMAAVSQFVTIKKTSGPESLSRFNLFNSISAHATIASGYSSGDVINAIGEVAEQTLPEGYGYDFGGSSREQSRTDNTAFILIVSTILVYLLLCSLYESFFVPLAVICSIPFGIFGCFLGAKIFNVENNIYLQTGMIMIIGLLAKTAILITQYASEARRSGMSIKEAAFHAARVRLRPILMTVLTLIFGMLPLLYSTGAGANGNRTLGAGVVGGMTIGTIALLFVVPLFFMIFQKLQEKYGLILGRGKEVEDADAQ</sequence>
<evidence type="ECO:0000313" key="11">
    <source>
        <dbReference type="Proteomes" id="UP000823612"/>
    </source>
</evidence>
<evidence type="ECO:0000256" key="5">
    <source>
        <dbReference type="ARBA" id="ARBA00022519"/>
    </source>
</evidence>
<proteinExistence type="inferred from homology"/>
<evidence type="ECO:0000313" key="10">
    <source>
        <dbReference type="EMBL" id="MBO8431938.1"/>
    </source>
</evidence>
<feature type="transmembrane region" description="Helical" evidence="9">
    <location>
        <begin position="389"/>
        <end position="413"/>
    </location>
</feature>
<keyword evidence="3" id="KW-0813">Transport</keyword>
<dbReference type="AlphaFoldDB" id="A0A9D9DSL5"/>
<comment type="subcellular location">
    <subcellularLocation>
        <location evidence="1">Cell inner membrane</location>
        <topology evidence="1">Multi-pass membrane protein</topology>
    </subcellularLocation>
</comment>
<dbReference type="Gene3D" id="3.30.2090.10">
    <property type="entry name" value="Multidrug efflux transporter AcrB TolC docking domain, DN and DC subdomains"/>
    <property type="match status" value="2"/>
</dbReference>
<dbReference type="InterPro" id="IPR027463">
    <property type="entry name" value="AcrB_DN_DC_subdom"/>
</dbReference>
<comment type="similarity">
    <text evidence="2">Belongs to the resistance-nodulation-cell division (RND) (TC 2.A.6) family.</text>
</comment>
<feature type="transmembrane region" description="Helical" evidence="9">
    <location>
        <begin position="434"/>
        <end position="455"/>
    </location>
</feature>
<dbReference type="Gene3D" id="3.30.70.1320">
    <property type="entry name" value="Multidrug efflux transporter AcrB pore domain like"/>
    <property type="match status" value="1"/>
</dbReference>
<dbReference type="SUPFAM" id="SSF82714">
    <property type="entry name" value="Multidrug efflux transporter AcrB TolC docking domain, DN and DC subdomains"/>
    <property type="match status" value="2"/>
</dbReference>
<evidence type="ECO:0000256" key="6">
    <source>
        <dbReference type="ARBA" id="ARBA00022692"/>
    </source>
</evidence>
<feature type="transmembrane region" description="Helical" evidence="9">
    <location>
        <begin position="467"/>
        <end position="494"/>
    </location>
</feature>
<dbReference type="Pfam" id="PF00873">
    <property type="entry name" value="ACR_tran"/>
    <property type="match status" value="1"/>
</dbReference>
<feature type="transmembrane region" description="Helical" evidence="9">
    <location>
        <begin position="337"/>
        <end position="356"/>
    </location>
</feature>
<keyword evidence="8 9" id="KW-0472">Membrane</keyword>
<feature type="transmembrane region" description="Helical" evidence="9">
    <location>
        <begin position="963"/>
        <end position="982"/>
    </location>
</feature>
<feature type="transmembrane region" description="Helical" evidence="9">
    <location>
        <begin position="994"/>
        <end position="1020"/>
    </location>
</feature>
<evidence type="ECO:0000256" key="9">
    <source>
        <dbReference type="SAM" id="Phobius"/>
    </source>
</evidence>
<dbReference type="PANTHER" id="PTHR32063">
    <property type="match status" value="1"/>
</dbReference>
<dbReference type="SUPFAM" id="SSF82866">
    <property type="entry name" value="Multidrug efflux transporter AcrB transmembrane domain"/>
    <property type="match status" value="2"/>
</dbReference>
<accession>A0A9D9DSL5</accession>
<feature type="transmembrane region" description="Helical" evidence="9">
    <location>
        <begin position="866"/>
        <end position="884"/>
    </location>
</feature>
<evidence type="ECO:0000256" key="3">
    <source>
        <dbReference type="ARBA" id="ARBA00022448"/>
    </source>
</evidence>
<evidence type="ECO:0000256" key="7">
    <source>
        <dbReference type="ARBA" id="ARBA00022989"/>
    </source>
</evidence>
<feature type="transmembrane region" description="Helical" evidence="9">
    <location>
        <begin position="12"/>
        <end position="32"/>
    </location>
</feature>
<dbReference type="GO" id="GO:0015562">
    <property type="term" value="F:efflux transmembrane transporter activity"/>
    <property type="evidence" value="ECO:0007669"/>
    <property type="project" value="InterPro"/>
</dbReference>
<feature type="transmembrane region" description="Helical" evidence="9">
    <location>
        <begin position="917"/>
        <end position="942"/>
    </location>
</feature>
<dbReference type="GO" id="GO:0005886">
    <property type="term" value="C:plasma membrane"/>
    <property type="evidence" value="ECO:0007669"/>
    <property type="project" value="UniProtKB-SubCell"/>
</dbReference>
<name>A0A9D9DSL5_9BACT</name>
<evidence type="ECO:0000256" key="4">
    <source>
        <dbReference type="ARBA" id="ARBA00022475"/>
    </source>
</evidence>
<dbReference type="PRINTS" id="PR00702">
    <property type="entry name" value="ACRIFLAVINRP"/>
</dbReference>
<dbReference type="PANTHER" id="PTHR32063:SF9">
    <property type="entry name" value="SIMILAR TO MULTIDRUG RESISTANCE PROTEIN MEXB"/>
    <property type="match status" value="1"/>
</dbReference>
<organism evidence="10 11">
    <name type="scientific">Candidatus Pullibacteroides excrementavium</name>
    <dbReference type="NCBI Taxonomy" id="2840905"/>
    <lineage>
        <taxon>Bacteria</taxon>
        <taxon>Pseudomonadati</taxon>
        <taxon>Bacteroidota</taxon>
        <taxon>Bacteroidia</taxon>
        <taxon>Bacteroidales</taxon>
        <taxon>Candidatus Pullibacteroides</taxon>
    </lineage>
</organism>
<reference evidence="10" key="2">
    <citation type="journal article" date="2021" name="PeerJ">
        <title>Extensive microbial diversity within the chicken gut microbiome revealed by metagenomics and culture.</title>
        <authorList>
            <person name="Gilroy R."/>
            <person name="Ravi A."/>
            <person name="Getino M."/>
            <person name="Pursley I."/>
            <person name="Horton D.L."/>
            <person name="Alikhan N.F."/>
            <person name="Baker D."/>
            <person name="Gharbi K."/>
            <person name="Hall N."/>
            <person name="Watson M."/>
            <person name="Adriaenssens E.M."/>
            <person name="Foster-Nyarko E."/>
            <person name="Jarju S."/>
            <person name="Secka A."/>
            <person name="Antonio M."/>
            <person name="Oren A."/>
            <person name="Chaudhuri R.R."/>
            <person name="La Ragione R."/>
            <person name="Hildebrand F."/>
            <person name="Pallen M.J."/>
        </authorList>
    </citation>
    <scope>NUCLEOTIDE SEQUENCE</scope>
    <source>
        <strain evidence="10">2889</strain>
    </source>
</reference>
<dbReference type="InterPro" id="IPR004764">
    <property type="entry name" value="MdtF-like"/>
</dbReference>
<feature type="transmembrane region" description="Helical" evidence="9">
    <location>
        <begin position="534"/>
        <end position="552"/>
    </location>
</feature>
<dbReference type="GO" id="GO:0042910">
    <property type="term" value="F:xenobiotic transmembrane transporter activity"/>
    <property type="evidence" value="ECO:0007669"/>
    <property type="project" value="TreeGrafter"/>
</dbReference>
<dbReference type="InterPro" id="IPR001036">
    <property type="entry name" value="Acrflvin-R"/>
</dbReference>
<keyword evidence="7 9" id="KW-1133">Transmembrane helix</keyword>
<dbReference type="Proteomes" id="UP000823612">
    <property type="component" value="Unassembled WGS sequence"/>
</dbReference>
<dbReference type="NCBIfam" id="TIGR00915">
    <property type="entry name" value="2A0602"/>
    <property type="match status" value="1"/>
</dbReference>
<dbReference type="FunFam" id="3.30.70.1430:FF:000001">
    <property type="entry name" value="Efflux pump membrane transporter"/>
    <property type="match status" value="1"/>
</dbReference>
<keyword evidence="6 9" id="KW-0812">Transmembrane</keyword>
<evidence type="ECO:0000256" key="1">
    <source>
        <dbReference type="ARBA" id="ARBA00004429"/>
    </source>
</evidence>
<reference evidence="10" key="1">
    <citation type="submission" date="2020-10" db="EMBL/GenBank/DDBJ databases">
        <authorList>
            <person name="Gilroy R."/>
        </authorList>
    </citation>
    <scope>NUCLEOTIDE SEQUENCE</scope>
    <source>
        <strain evidence="10">2889</strain>
    </source>
</reference>
<dbReference type="EMBL" id="JADIMZ010000019">
    <property type="protein sequence ID" value="MBO8431938.1"/>
    <property type="molecule type" value="Genomic_DNA"/>
</dbReference>
<keyword evidence="4" id="KW-1003">Cell membrane</keyword>
<feature type="transmembrane region" description="Helical" evidence="9">
    <location>
        <begin position="891"/>
        <end position="911"/>
    </location>
</feature>
<protein>
    <submittedName>
        <fullName evidence="10">Efflux RND transporter permease subunit</fullName>
    </submittedName>
</protein>
<dbReference type="Gene3D" id="3.30.70.1430">
    <property type="entry name" value="Multidrug efflux transporter AcrB pore domain"/>
    <property type="match status" value="2"/>
</dbReference>
<evidence type="ECO:0000256" key="8">
    <source>
        <dbReference type="ARBA" id="ARBA00023136"/>
    </source>
</evidence>
<keyword evidence="5" id="KW-0997">Cell inner membrane</keyword>
<dbReference type="Gene3D" id="3.30.70.1440">
    <property type="entry name" value="Multidrug efflux transporter AcrB pore domain"/>
    <property type="match status" value="1"/>
</dbReference>
<gene>
    <name evidence="10" type="ORF">IAB08_01410</name>
</gene>
<evidence type="ECO:0000256" key="2">
    <source>
        <dbReference type="ARBA" id="ARBA00010942"/>
    </source>
</evidence>
<dbReference type="SUPFAM" id="SSF82693">
    <property type="entry name" value="Multidrug efflux transporter AcrB pore domain, PN1, PN2, PC1 and PC2 subdomains"/>
    <property type="match status" value="3"/>
</dbReference>
<dbReference type="Gene3D" id="1.20.1640.10">
    <property type="entry name" value="Multidrug efflux transporter AcrB transmembrane domain"/>
    <property type="match status" value="2"/>
</dbReference>